<gene>
    <name evidence="2" type="ORF">NYR99_21800</name>
</gene>
<keyword evidence="1" id="KW-0472">Membrane</keyword>
<name>A0ABZ0D7Q9_9XANT</name>
<organism evidence="2 3">
    <name type="scientific">Xanthomonas dyei</name>
    <dbReference type="NCBI Taxonomy" id="743699"/>
    <lineage>
        <taxon>Bacteria</taxon>
        <taxon>Pseudomonadati</taxon>
        <taxon>Pseudomonadota</taxon>
        <taxon>Gammaproteobacteria</taxon>
        <taxon>Lysobacterales</taxon>
        <taxon>Lysobacteraceae</taxon>
        <taxon>Xanthomonas</taxon>
    </lineage>
</organism>
<feature type="transmembrane region" description="Helical" evidence="1">
    <location>
        <begin position="18"/>
        <end position="37"/>
    </location>
</feature>
<evidence type="ECO:0000313" key="3">
    <source>
        <dbReference type="Proteomes" id="UP001304534"/>
    </source>
</evidence>
<sequence>MNVSVAIRTSYHLYQGRIGSISILVIRLILFGGWLDVGGCGRRSWRMARWICWG</sequence>
<reference evidence="2 3" key="1">
    <citation type="submission" date="2022-08" db="EMBL/GenBank/DDBJ databases">
        <title>Whole genome sequencing-based tracing of a 2022 introduction and outbreak of Xanthomonas hortorum pv. pelargonii.</title>
        <authorList>
            <person name="Iruegas-Bocardo F."/>
            <person name="Weisberg A.K."/>
            <person name="Riutta E.R."/>
            <person name="Kilday K."/>
            <person name="Bonkowski J.C."/>
            <person name="Creswell T."/>
            <person name="Daughtrey M.L."/>
            <person name="Rane K."/>
            <person name="Grunwald N.J."/>
            <person name="Chang J.H."/>
            <person name="Putnam M.L."/>
        </authorList>
    </citation>
    <scope>NUCLEOTIDE SEQUENCE [LARGE SCALE GENOMIC DNA]</scope>
    <source>
        <strain evidence="2 3">22-325</strain>
    </source>
</reference>
<keyword evidence="1" id="KW-0812">Transmembrane</keyword>
<keyword evidence="3" id="KW-1185">Reference proteome</keyword>
<dbReference type="EMBL" id="CP103840">
    <property type="protein sequence ID" value="WOB26245.1"/>
    <property type="molecule type" value="Genomic_DNA"/>
</dbReference>
<dbReference type="GeneID" id="95586564"/>
<evidence type="ECO:0000313" key="2">
    <source>
        <dbReference type="EMBL" id="WOB26245.1"/>
    </source>
</evidence>
<dbReference type="RefSeq" id="WP_316689316.1">
    <property type="nucleotide sequence ID" value="NZ_CP103837.1"/>
</dbReference>
<proteinExistence type="predicted"/>
<dbReference type="Proteomes" id="UP001304534">
    <property type="component" value="Chromosome"/>
</dbReference>
<evidence type="ECO:0000256" key="1">
    <source>
        <dbReference type="SAM" id="Phobius"/>
    </source>
</evidence>
<accession>A0ABZ0D7Q9</accession>
<protein>
    <submittedName>
        <fullName evidence="2">Uncharacterized protein</fullName>
    </submittedName>
</protein>
<keyword evidence="1" id="KW-1133">Transmembrane helix</keyword>